<comment type="caution">
    <text evidence="3">The sequence shown here is derived from an EMBL/GenBank/DDBJ whole genome shotgun (WGS) entry which is preliminary data.</text>
</comment>
<dbReference type="Proteomes" id="UP001159042">
    <property type="component" value="Unassembled WGS sequence"/>
</dbReference>
<protein>
    <recommendedName>
        <fullName evidence="2">Fibronectin type-III domain-containing protein</fullName>
    </recommendedName>
</protein>
<dbReference type="Gene3D" id="2.60.40.10">
    <property type="entry name" value="Immunoglobulins"/>
    <property type="match status" value="2"/>
</dbReference>
<keyword evidence="4" id="KW-1185">Reference proteome</keyword>
<name>A0AAV8WG42_9CUCU</name>
<proteinExistence type="predicted"/>
<dbReference type="InterPro" id="IPR036116">
    <property type="entry name" value="FN3_sf"/>
</dbReference>
<dbReference type="SUPFAM" id="SSF49265">
    <property type="entry name" value="Fibronectin type III"/>
    <property type="match status" value="2"/>
</dbReference>
<evidence type="ECO:0000313" key="3">
    <source>
        <dbReference type="EMBL" id="KAJ8925207.1"/>
    </source>
</evidence>
<dbReference type="EMBL" id="JANEYG010000002">
    <property type="protein sequence ID" value="KAJ8925207.1"/>
    <property type="molecule type" value="Genomic_DNA"/>
</dbReference>
<organism evidence="3 4">
    <name type="scientific">Exocentrus adspersus</name>
    <dbReference type="NCBI Taxonomy" id="1586481"/>
    <lineage>
        <taxon>Eukaryota</taxon>
        <taxon>Metazoa</taxon>
        <taxon>Ecdysozoa</taxon>
        <taxon>Arthropoda</taxon>
        <taxon>Hexapoda</taxon>
        <taxon>Insecta</taxon>
        <taxon>Pterygota</taxon>
        <taxon>Neoptera</taxon>
        <taxon>Endopterygota</taxon>
        <taxon>Coleoptera</taxon>
        <taxon>Polyphaga</taxon>
        <taxon>Cucujiformia</taxon>
        <taxon>Chrysomeloidea</taxon>
        <taxon>Cerambycidae</taxon>
        <taxon>Lamiinae</taxon>
        <taxon>Acanthocinini</taxon>
        <taxon>Exocentrus</taxon>
    </lineage>
</organism>
<reference evidence="3 4" key="1">
    <citation type="journal article" date="2023" name="Insect Mol. Biol.">
        <title>Genome sequencing provides insights into the evolution of gene families encoding plant cell wall-degrading enzymes in longhorned beetles.</title>
        <authorList>
            <person name="Shin N.R."/>
            <person name="Okamura Y."/>
            <person name="Kirsch R."/>
            <person name="Pauchet Y."/>
        </authorList>
    </citation>
    <scope>NUCLEOTIDE SEQUENCE [LARGE SCALE GENOMIC DNA]</scope>
    <source>
        <strain evidence="3">EAD_L_NR</strain>
    </source>
</reference>
<evidence type="ECO:0000256" key="1">
    <source>
        <dbReference type="SAM" id="SignalP"/>
    </source>
</evidence>
<feature type="signal peptide" evidence="1">
    <location>
        <begin position="1"/>
        <end position="19"/>
    </location>
</feature>
<dbReference type="SMART" id="SM00060">
    <property type="entry name" value="FN3"/>
    <property type="match status" value="3"/>
</dbReference>
<feature type="chain" id="PRO_5043608685" description="Fibronectin type-III domain-containing protein" evidence="1">
    <location>
        <begin position="20"/>
        <end position="616"/>
    </location>
</feature>
<dbReference type="InterPro" id="IPR003961">
    <property type="entry name" value="FN3_dom"/>
</dbReference>
<sequence>MLLPVVLIFCALTFVGVRTQAPCVPNPVGELELSYDGDGMLTWSPSENCPDTIYRIHIKVHGTVRYEYTVTSQNLSLDFLPYCWPYNFTVAPIADTVLGMENWIEDRFHIPNGTDVAIESLRAVPIERNILVDWKVDPKYTTCVSYYHLVIHHDGAEAPENLHVWEEGYLVQAVAHCTHYKFEVKGYYDYDNTEGTGKEIEYTVPPATNTPSLVEVRQDSTSINTTWRLERYFINRCQVTALYVNGTRFNAAYPVEDTPDRLDIPVSVTGLKPDSMYYFNVTTENSFGVSAPYQIGVQTLHFEYPAQRVTMLRQVTIFALTLLSFGIATSLAQVTCVPNPVGEIDYIAGILTWAASENCPNTEYRVIVSSSDSVMYEFLVSSRNLSLAFLPMCRDYKFSISPVASNVLGQENYLEHYLAITNETDIVVEFLRAVLLDESDVLIDWQVDARHVACVTFFHLVINDLDMDTSVSQRVVLPGYLLQNAARCSRYSLQVRCYYLSEPHTAQLINYTVPAATNKPTLVEVRQDSSTINTTWSLQNYRENRCPVTNLYVNGTRFNATYPIEDVPERPQIQVSINGLRADSMYYFNVSTENNAGVSQAVPLGVQTSPVNPSIY</sequence>
<keyword evidence="1" id="KW-0732">Signal</keyword>
<evidence type="ECO:0000259" key="2">
    <source>
        <dbReference type="SMART" id="SM00060"/>
    </source>
</evidence>
<gene>
    <name evidence="3" type="ORF">NQ315_001393</name>
</gene>
<feature type="domain" description="Fibronectin type-III" evidence="2">
    <location>
        <begin position="115"/>
        <end position="195"/>
    </location>
</feature>
<feature type="domain" description="Fibronectin type-III" evidence="2">
    <location>
        <begin position="205"/>
        <end position="290"/>
    </location>
</feature>
<accession>A0AAV8WG42</accession>
<dbReference type="InterPro" id="IPR013783">
    <property type="entry name" value="Ig-like_fold"/>
</dbReference>
<feature type="domain" description="Fibronectin type-III" evidence="2">
    <location>
        <begin position="514"/>
        <end position="599"/>
    </location>
</feature>
<dbReference type="AlphaFoldDB" id="A0AAV8WG42"/>
<evidence type="ECO:0000313" key="4">
    <source>
        <dbReference type="Proteomes" id="UP001159042"/>
    </source>
</evidence>